<reference evidence="1" key="1">
    <citation type="submission" date="2014-11" db="EMBL/GenBank/DDBJ databases">
        <authorList>
            <person name="Amaro Gonzalez C."/>
        </authorList>
    </citation>
    <scope>NUCLEOTIDE SEQUENCE</scope>
</reference>
<dbReference type="AlphaFoldDB" id="A0A0E9UF58"/>
<sequence length="21" mass="2338">MMNCTCELASSFPVSFRLLTS</sequence>
<accession>A0A0E9UF58</accession>
<dbReference type="EMBL" id="GBXM01044727">
    <property type="protein sequence ID" value="JAH63850.1"/>
    <property type="molecule type" value="Transcribed_RNA"/>
</dbReference>
<organism evidence="1">
    <name type="scientific">Anguilla anguilla</name>
    <name type="common">European freshwater eel</name>
    <name type="synonym">Muraena anguilla</name>
    <dbReference type="NCBI Taxonomy" id="7936"/>
    <lineage>
        <taxon>Eukaryota</taxon>
        <taxon>Metazoa</taxon>
        <taxon>Chordata</taxon>
        <taxon>Craniata</taxon>
        <taxon>Vertebrata</taxon>
        <taxon>Euteleostomi</taxon>
        <taxon>Actinopterygii</taxon>
        <taxon>Neopterygii</taxon>
        <taxon>Teleostei</taxon>
        <taxon>Anguilliformes</taxon>
        <taxon>Anguillidae</taxon>
        <taxon>Anguilla</taxon>
    </lineage>
</organism>
<protein>
    <submittedName>
        <fullName evidence="1">Uncharacterized protein</fullName>
    </submittedName>
</protein>
<evidence type="ECO:0000313" key="1">
    <source>
        <dbReference type="EMBL" id="JAH63850.1"/>
    </source>
</evidence>
<name>A0A0E9UF58_ANGAN</name>
<reference evidence="1" key="2">
    <citation type="journal article" date="2015" name="Fish Shellfish Immunol.">
        <title>Early steps in the European eel (Anguilla anguilla)-Vibrio vulnificus interaction in the gills: Role of the RtxA13 toxin.</title>
        <authorList>
            <person name="Callol A."/>
            <person name="Pajuelo D."/>
            <person name="Ebbesson L."/>
            <person name="Teles M."/>
            <person name="MacKenzie S."/>
            <person name="Amaro C."/>
        </authorList>
    </citation>
    <scope>NUCLEOTIDE SEQUENCE</scope>
</reference>
<proteinExistence type="predicted"/>